<organism evidence="2 3">
    <name type="scientific">Moheibacter stercoris</name>
    <dbReference type="NCBI Taxonomy" id="1628251"/>
    <lineage>
        <taxon>Bacteria</taxon>
        <taxon>Pseudomonadati</taxon>
        <taxon>Bacteroidota</taxon>
        <taxon>Flavobacteriia</taxon>
        <taxon>Flavobacteriales</taxon>
        <taxon>Weeksellaceae</taxon>
        <taxon>Moheibacter</taxon>
    </lineage>
</organism>
<name>A0ABV2LQ06_9FLAO</name>
<dbReference type="Gene3D" id="3.40.50.1820">
    <property type="entry name" value="alpha/beta hydrolase"/>
    <property type="match status" value="1"/>
</dbReference>
<accession>A0ABV2LQ06</accession>
<comment type="caution">
    <text evidence="2">The sequence shown here is derived from an EMBL/GenBank/DDBJ whole genome shotgun (WGS) entry which is preliminary data.</text>
</comment>
<dbReference type="InterPro" id="IPR000073">
    <property type="entry name" value="AB_hydrolase_1"/>
</dbReference>
<dbReference type="InterPro" id="IPR029058">
    <property type="entry name" value="AB_hydrolase_fold"/>
</dbReference>
<feature type="domain" description="AB hydrolase-1" evidence="1">
    <location>
        <begin position="11"/>
        <end position="117"/>
    </location>
</feature>
<dbReference type="SUPFAM" id="SSF53474">
    <property type="entry name" value="alpha/beta-Hydrolases"/>
    <property type="match status" value="1"/>
</dbReference>
<keyword evidence="3" id="KW-1185">Reference proteome</keyword>
<dbReference type="Pfam" id="PF00561">
    <property type="entry name" value="Abhydrolase_1"/>
    <property type="match status" value="1"/>
</dbReference>
<evidence type="ECO:0000313" key="3">
    <source>
        <dbReference type="Proteomes" id="UP001549146"/>
    </source>
</evidence>
<dbReference type="EMBL" id="JBEPMO010000001">
    <property type="protein sequence ID" value="MET3730655.1"/>
    <property type="molecule type" value="Genomic_DNA"/>
</dbReference>
<evidence type="ECO:0000313" key="2">
    <source>
        <dbReference type="EMBL" id="MET3730655.1"/>
    </source>
</evidence>
<dbReference type="InterPro" id="IPR050266">
    <property type="entry name" value="AB_hydrolase_sf"/>
</dbReference>
<gene>
    <name evidence="2" type="ORF">ABID46_000207</name>
</gene>
<dbReference type="PRINTS" id="PR00111">
    <property type="entry name" value="ABHYDROLASE"/>
</dbReference>
<dbReference type="RefSeq" id="WP_354505880.1">
    <property type="nucleotide sequence ID" value="NZ_JBEPMO010000001.1"/>
</dbReference>
<dbReference type="Proteomes" id="UP001549146">
    <property type="component" value="Unassembled WGS sequence"/>
</dbReference>
<protein>
    <submittedName>
        <fullName evidence="2">Pimeloyl-ACP methyl ester carboxylesterase</fullName>
    </submittedName>
</protein>
<dbReference type="PANTHER" id="PTHR43798">
    <property type="entry name" value="MONOACYLGLYCEROL LIPASE"/>
    <property type="match status" value="1"/>
</dbReference>
<reference evidence="2 3" key="1">
    <citation type="submission" date="2024-06" db="EMBL/GenBank/DDBJ databases">
        <title>Genomic Encyclopedia of Type Strains, Phase IV (KMG-IV): sequencing the most valuable type-strain genomes for metagenomic binning, comparative biology and taxonomic classification.</title>
        <authorList>
            <person name="Goeker M."/>
        </authorList>
    </citation>
    <scope>NUCLEOTIDE SEQUENCE [LARGE SCALE GENOMIC DNA]</scope>
    <source>
        <strain evidence="2 3">DSM 29388</strain>
    </source>
</reference>
<sequence>MLNYEVKGTGKPIVFLHGYLENLKMWDGIQEELSRDYQIILLDLPGHGKSEVISDVHTMEIMAEEVQKTLEYLEISEAMFVGHSMGGYVILAFAELFPNLVKSFVLMNSTSLPDSEEKKAQRLKAVETAQKSLDTLIKMSIPTLFAEQNLPNLKQEIEFTKELARETPLEGVVAALKGMRLRPDRSFIWDEFQGEMGIIIGEFDKAINPQEILEVLPQNDQLTKLKLPTGHMAHLEAPEQSLDFIKTIAERVYD</sequence>
<evidence type="ECO:0000259" key="1">
    <source>
        <dbReference type="Pfam" id="PF00561"/>
    </source>
</evidence>
<proteinExistence type="predicted"/>